<dbReference type="Gene3D" id="3.40.190.10">
    <property type="entry name" value="Periplasmic binding protein-like II"/>
    <property type="match status" value="2"/>
</dbReference>
<reference evidence="3 5" key="1">
    <citation type="submission" date="2011-10" db="EMBL/GenBank/DDBJ databases">
        <title>Metabolic and evolutionary patterns in the extreme acidophile Ferroplasma acidiphilum.</title>
        <authorList>
            <person name="Golyshina O.V."/>
            <person name="Kozyavkin S.A."/>
            <person name="Tatusov R.L."/>
            <person name="Slesarev A.I."/>
            <person name="Golyshin P.N."/>
        </authorList>
    </citation>
    <scope>NUCLEOTIDE SEQUENCE [LARGE SCALE GENOMIC DNA]</scope>
    <source>
        <strain evidence="3">Berkeley</strain>
        <strain evidence="5">Y</strain>
    </source>
</reference>
<dbReference type="PANTHER" id="PTHR37690:SF1">
    <property type="entry name" value="CHORISMATE DEHYDRATASE"/>
    <property type="match status" value="1"/>
</dbReference>
<dbReference type="InterPro" id="IPR003773">
    <property type="entry name" value="Menaquinone_biosynth"/>
</dbReference>
<dbReference type="GO" id="GO:0009234">
    <property type="term" value="P:menaquinone biosynthetic process"/>
    <property type="evidence" value="ECO:0007669"/>
    <property type="project" value="UniProtKB-KW"/>
</dbReference>
<accession>A0A1V0N639</accession>
<evidence type="ECO:0000313" key="3">
    <source>
        <dbReference type="EMBL" id="ARD85549.1"/>
    </source>
</evidence>
<dbReference type="Proteomes" id="UP000192050">
    <property type="component" value="Chromosome"/>
</dbReference>
<dbReference type="PANTHER" id="PTHR37690">
    <property type="entry name" value="CHORISMATE DEHYDRATASE"/>
    <property type="match status" value="1"/>
</dbReference>
<keyword evidence="2" id="KW-0456">Lyase</keyword>
<proteinExistence type="predicted"/>
<evidence type="ECO:0000256" key="2">
    <source>
        <dbReference type="ARBA" id="ARBA00023239"/>
    </source>
</evidence>
<dbReference type="EMBL" id="CP015363">
    <property type="protein sequence ID" value="ARD85549.1"/>
    <property type="molecule type" value="Genomic_DNA"/>
</dbReference>
<dbReference type="OrthoDB" id="57195at2157"/>
<evidence type="ECO:0000313" key="6">
    <source>
        <dbReference type="Proteomes" id="UP000546917"/>
    </source>
</evidence>
<evidence type="ECO:0000313" key="4">
    <source>
        <dbReference type="EMBL" id="NOL59238.1"/>
    </source>
</evidence>
<dbReference type="RefSeq" id="WP_081143043.1">
    <property type="nucleotide sequence ID" value="NZ_CP015363.1"/>
</dbReference>
<evidence type="ECO:0000256" key="1">
    <source>
        <dbReference type="ARBA" id="ARBA00022428"/>
    </source>
</evidence>
<name>A0A1V0N639_9ARCH</name>
<reference evidence="4 6" key="2">
    <citation type="submission" date="2020-05" db="EMBL/GenBank/DDBJ databases">
        <authorList>
            <person name="Zhang R."/>
        </authorList>
    </citation>
    <scope>NUCLEOTIDE SEQUENCE [LARGE SCALE GENOMIC DNA]</scope>
    <source>
        <strain evidence="4 6">DSM 28986</strain>
    </source>
</reference>
<dbReference type="KEGG" id="fai:FAD_1709"/>
<evidence type="ECO:0000313" key="5">
    <source>
        <dbReference type="Proteomes" id="UP000192050"/>
    </source>
</evidence>
<gene>
    <name evidence="3" type="ORF">FAD_1709</name>
    <name evidence="4" type="ORF">HLB00_00090</name>
</gene>
<protein>
    <submittedName>
        <fullName evidence="4">ABC transporter substrate-binding protein</fullName>
    </submittedName>
    <submittedName>
        <fullName evidence="3">Solute-binding protein</fullName>
    </submittedName>
</protein>
<dbReference type="EMBL" id="JABGBP010000005">
    <property type="protein sequence ID" value="NOL59238.1"/>
    <property type="molecule type" value="Genomic_DNA"/>
</dbReference>
<dbReference type="Proteomes" id="UP000546917">
    <property type="component" value="Unassembled WGS sequence"/>
</dbReference>
<organism evidence="3 5">
    <name type="scientific">Ferroplasma acidiphilum</name>
    <dbReference type="NCBI Taxonomy" id="74969"/>
    <lineage>
        <taxon>Archaea</taxon>
        <taxon>Methanobacteriati</taxon>
        <taxon>Thermoplasmatota</taxon>
        <taxon>Thermoplasmata</taxon>
        <taxon>Thermoplasmatales</taxon>
        <taxon>Ferroplasmaceae</taxon>
        <taxon>Ferroplasma</taxon>
    </lineage>
</organism>
<keyword evidence="5" id="KW-1185">Reference proteome</keyword>
<sequence length="240" mass="27149">MIGLINLSHSDPLSMTFSPDEIVRKSAADNYRDLEEGRTEIGMVSLVTYLEHSDKLNLVKSINIHTKANSISTILLSRSGYLKNNIKINVTSLTKTTEFYLKLVLEKMGISFELKESGYSDYENLLKDADYALVIGDEAIKAYSGSANILLDVGLEFSKLYGLEPVYAVAASRNAVDNARISDLDKHIEDSKKYIKESAEKNSLKFHVKRELMEEYYRVMDYSFNNSVMKTIEFARKIIG</sequence>
<dbReference type="SUPFAM" id="SSF53850">
    <property type="entry name" value="Periplasmic binding protein-like II"/>
    <property type="match status" value="1"/>
</dbReference>
<dbReference type="STRING" id="74969.FAD_1709"/>
<keyword evidence="1" id="KW-0474">Menaquinone biosynthesis</keyword>
<dbReference type="GeneID" id="31677200"/>
<dbReference type="InterPro" id="IPR030868">
    <property type="entry name" value="MqnA"/>
</dbReference>
<dbReference type="AlphaFoldDB" id="A0A1V0N639"/>
<dbReference type="Pfam" id="PF02621">
    <property type="entry name" value="VitK2_biosynth"/>
    <property type="match status" value="1"/>
</dbReference>
<dbReference type="GO" id="GO:0016829">
    <property type="term" value="F:lyase activity"/>
    <property type="evidence" value="ECO:0007669"/>
    <property type="project" value="UniProtKB-KW"/>
</dbReference>